<dbReference type="Pfam" id="PF00632">
    <property type="entry name" value="HECT"/>
    <property type="match status" value="1"/>
</dbReference>
<feature type="region of interest" description="Disordered" evidence="12">
    <location>
        <begin position="38"/>
        <end position="58"/>
    </location>
</feature>
<dbReference type="Proteomes" id="UP000192596">
    <property type="component" value="Unassembled WGS sequence"/>
</dbReference>
<comment type="pathway">
    <text evidence="3">Protein modification; protein ubiquitination.</text>
</comment>
<dbReference type="GO" id="GO:0005737">
    <property type="term" value="C:cytoplasm"/>
    <property type="evidence" value="ECO:0007669"/>
    <property type="project" value="TreeGrafter"/>
</dbReference>
<dbReference type="Pfam" id="PF06025">
    <property type="entry name" value="DUF913"/>
    <property type="match status" value="1"/>
</dbReference>
<comment type="caution">
    <text evidence="14">The sequence shown here is derived from an EMBL/GenBank/DDBJ whole genome shotgun (WGS) entry which is preliminary data.</text>
</comment>
<feature type="compositionally biased region" description="Low complexity" evidence="12">
    <location>
        <begin position="2989"/>
        <end position="3024"/>
    </location>
</feature>
<keyword evidence="9" id="KW-0539">Nucleus</keyword>
<evidence type="ECO:0000313" key="14">
    <source>
        <dbReference type="EMBL" id="OQO08348.1"/>
    </source>
</evidence>
<dbReference type="FunFam" id="3.30.2160.10:FF:000001">
    <property type="entry name" value="E3 ubiquitin-protein ligase NEDD4-like"/>
    <property type="match status" value="1"/>
</dbReference>
<feature type="compositionally biased region" description="Basic and acidic residues" evidence="12">
    <location>
        <begin position="2938"/>
        <end position="2987"/>
    </location>
</feature>
<sequence>MPGHTSSPSKKYHKRIDSGKKAVAKEVDVGPALHLLDRPACMRSPPSDSERTESVAGDTCALEVEEQAELEYAAGTFLDMMESDGKGYSSLQRNGLSYPREGGAGKNSQIAISQGHPNARMAIEASSTVLSTDGGADIDAANTLLELSQGAHVFTEGNARLKRGADDYWAQGDVVAANIRNNVSLVPESRSLSPRTWTRTARSTTREETAAMGKIKKTPSERHRATESPIVATFVHDAVRIPLRQLPAKLESFPRHWPFPRGDLYHWIPLLDRFDHILELFNKEYALKDGPQSRPFERKLLQSGDAEADLPYPTVGASAEELSADSRFGPDGDRVVIDAVVSFTRVLLEHCGNRSLYASSGHINDLLHTTDLDLLRTCLKLSLRLAQRYQVARYKNTAPHMQAALLANHYNFNLDNLHKIALPFPKPPSTIAAQTPAKAKERAKPAQLYNSSDLVAMVKQEIPDALRQELATVSVTYYSTPTSPVAKTSSAAASADSLPPTPTPVRRASNLGPSRERPAAPERVPTAPDVSDVPVKSLEAESANAPKSYKIASTQIRDVPAYELVRDALPSIPKDSQYDLLHRIRIAQALSSPDPIHAQILLQTRLLAIANLAYAVGESKFQEKLGHADAEEPRKYHLAQQLCDLLQPSADAKLPLSLDMEICVLQTLESLVRLKHKWSEVVEALAITVNHGILYYELRKAVSSLQAEPHDNVDTELRETEWRLVTLALVDTVSQANPQAKYAERMLAAGVMDIEIEVLTLRTSRAERLQEKVISFLDSYIHNIAAAFQTLTNVKGLEILSDLASYLVSTSLRNAISGKGMSAEFKSKVVDYDISYFQQAALRGLFKFIVHLFDNNSGVHDRELRNLLDSPPMLGALRTVIENSDIFGSNVWSAAVNTVSNFIHNEPTSYQVIAEAGLAKGILEAVTQRILPEDTLPESSSEPSFADPPPFVADNQDIVFPDVSGVLPVGETIADIPTAFGAICLNEAGMKLFQASGALDTFFDIFVSPPHVRALEDEGLTAATVGNAFDELARHHPPLAKYILAAVVRMVKRVKSLTSTIEVTTGVGAKIWTRCNGDDEPLKFGVSGSGMIEDGSLEIRTGQMSAQHTKETEYERVSATPYLSACFKFLDGFFHNQSMCQSFCTNGGAEIVLDLLTSPSNPPDIVAFSVFNKIATVVKRMCDEKPHLVLPSLMARAQGALQTLRPLLDGSKQSYFLPLTQPSTLTALSPEEYQDGPAVLKSLTSAHVLSHLLGRCLAQTAHQSHRSSVGVNALFITLNLTDIYVSLVTDFSKLYSVCLWENQALKANMSDSWKILTEPKPFSQRRAGPDGYSELVTVEYRNNNVTNSRGPSAAEIGGSEADLFAFKNARAIRFLLSQTPTGVESLFTNLAQALTPKRTSDLYMKQHAGIVAETLAKCMIGELENGNNSSASEDAVVRNPTSMESFGTKEAVTLVLVKFFQAGGFDLLDTHLMRLAKIITSNGDVHDDLTDAAHHSVTYILNFFSQVVRSKCINESVQSGMIAQRGFEHADYFVPGQLLVEIRQRVLQILTTLWHDDSISKLGDGNTKDIVDALKHILKSEGEERALKRSDNATRRVATSQVDYTTRADSNVQKLKDAGIDESLAKEAVYRCNNHEAMSREYAEVHKNYHALPLGLPAGNEKKPSPDTSLQRSQSIDMPDAPADAGWHDPGTSQDARVNAEEQMGEDSDSSDDEYGSLGRVPADVAASDMAAMAGLDSGAARAALGIESAGSSGSVTDTKTPFVTVDDLNEARDKLREDLIDRCLEVLSAQPGMTFELAELIQAAVVKSGEAANPRAEIGNTLVSSLLSLYGEEPSKENGRKISAYAHLVALILQDSDFFDSTLDELRDNLDTLISWTELKGEDKAEDAPWIEMLLLIIERVLAEDEQPIVIEWDPPPADDPLKPQPKPQPREFVVPEDSRLQLFDSMLNLLPKIGKNASLALSVMRVLVSLTRHRDVAMKLSNKLHMSRLFLMIRQLSASPGSQLQSAIMIVLRHMVEDAETIRQIMKTEIKTAFESGNRSQRNIDTSSFTRNMSHLALRDPELFVSVVQEMLEVPKYDGHPHRAQGLALKPTPPPESTTHTSVEPKADANSTAEAAQAPTDLKPANDLKAPTFEVTDGVTSFLLRELATYREVEDKPPVLKMVPSSSNANASTNLVDTDMPDAAATNGTATNGAANEPKKEEKPVFKPEEHMIFVYRCFILQCLSELLACYARTKIEFINFSRKTETQAATPSKPRAGTLNYLLNVLLPAGTLEHREDIAHRKKMVTSNWATTTLVSLCTQTVEKARPRVPVVGHSLTEEDSDISFVRRFVIEHALRSFKEATASSEALDIRYSRLMALADLFDRMLNAKPDRNSPVNAANFDRSQQQLGRIMYEKNLIAALTSSIAELDLNFPNAKRAVKHILVPLKTLTDLAVDLSQRAELSPTPGNSTEEDDIGVETSASEVGDETDEEREQTPDLFRNSALGILNPDDDEGSSEGEDEDDDDEMDLEDYEEYDVEEDEMDFEDDHAGAPGEVVSDEEDDHMNEMGDIEGMPGDVEMEVEILDENDEDDDSDDDDEDEDEDENDAEGYGNHFDEVNGDDANGSLADGDDEGWEDEGEGYEEGAGQRAPLDELAHVLAHGGETSDNADEDGVIRVDMTGGDEEYFDDEMPPGEEDEDEEEQELDYGDELAFEPEGEDDDFDEMGAWEYTGPPQPRGHRHHHHRGGGLPGFMDFMHPPPGAPGGPDAAYFANRYGIGQGGFGANPGRRDDEGLNPLLQRDRTTHGLEADLPAGILPPMPLPVATVVGGRDAMIGDLVARLNRVDNGLHRYGLDMDFRGLGGAPPPAIFAVNNRGMPQFLDIHNRRQPWRNDVEDARTASMSDEARAVDFRPLLTTVRWTEESRILFGGKHHEKAVSVITTLLSLLVPPAMEAKRIRDKEAAERQEAEKKKRQEEEAKAAAEKAEREAREAREAEEAAAKAREEAEAAAQAPEETPTEAEPTSMEGVEAAASATETPAEPAAPAAERVFITIRGRQLDITDLGIDRDYIEALPEEFREEVITSQFADQRAQQRAEARQNGTVPTEISREFLDALPPELQQELLASEMRERRQREQAEARRQRHAQGGQAAPAAQPEEMTQADFFATLDPAFRQQVLMEQDENLLNLLPEEIQREARELIGERPRHPRVRQMGDQLATAADQLRALRDPRGARLDMPERSRARPVVQMLDKPGVATLLRLMFVSLHHRAKSSLHGILSDVCKNTQNRAEVISILLSILQDGTIDVGAVERSFAQLSLRAKQVNGSKTPQPKRALTEVAQATELSPLNIVQHCLGTLSALSVDNPKVQTFFLSEHESSIKTKAVKKGKGKESKASRYPLNALLMLLDRKVITENTGVMETLAALLSRVTQPLTQLLKKPKELEAEPEVVEPPAAEPETAATAPDVVPPAEQAAEDVPMQEASVETTAEPSSSETVTAPAPVDNEQPEGLPVDKKRRELEPPEIPEENIRLVINILAGRECPSKTFSDTIDIIRHLIAIPGTREIFGKELIVRAQELGESIVTDLGDLASQIDSAKTGVELQGMALAKFSSSGSQQRKLLQVLIALDHLFDPKRMQVQQATTNSSADSKLKEDILTTLSESKTFEGLWNNLSLCLAAIRRRGNMITVATILLPLIESLFVVCRNSALKETAAIVAAPDATVSTPLPEARMDCLFFTFTDDHRKILNELIRNNPKLMNGNLSILARNSKVLEFDNKRSYFSRKLHTREDRTVSHPSLTLNVRRDQVFMDSYKALYYKSPNEIKHGKLNIRFNGEEGIDAGGVSREWFAVMARQMFNPDYALFNPVASDRTTFHPNRLSDINTEHLSFFKFIGRVIGKALYENRVLDCHFSRAVYRRILGKSVSLKDMETLDLDYYRSLVWILENDITDVTFETFSVEVDRFGVVTTDDLIPNGRDIAVTEDNKQEYVRLVVEYRLIKSVEGQLDAFLGGFHDIIPAELVSIFNEQELELLISGLPEIDVDDWKNNTEYHNYQATSPQIQWLWRAIKSFDPEERAKLLQFVTGTSKVPLNGFKELEGMNGFAKFNIHRDYSSKEKLPTSHTCFNQLDLPEYESYEHLRQQLYTAITAGSEYFGFA</sequence>
<dbReference type="Gene3D" id="3.30.2160.10">
    <property type="entry name" value="Hect, E3 ligase catalytic domain"/>
    <property type="match status" value="1"/>
</dbReference>
<gene>
    <name evidence="14" type="ORF">B0A48_06218</name>
</gene>
<dbReference type="GO" id="GO:0061630">
    <property type="term" value="F:ubiquitin protein ligase activity"/>
    <property type="evidence" value="ECO:0007669"/>
    <property type="project" value="UniProtKB-EC"/>
</dbReference>
<dbReference type="Gene3D" id="3.90.1750.10">
    <property type="entry name" value="Hect, E3 ligase catalytic domains"/>
    <property type="match status" value="1"/>
</dbReference>
<dbReference type="InterPro" id="IPR035983">
    <property type="entry name" value="Hect_E3_ubiquitin_ligase"/>
</dbReference>
<dbReference type="GO" id="GO:0051028">
    <property type="term" value="P:mRNA transport"/>
    <property type="evidence" value="ECO:0007669"/>
    <property type="project" value="UniProtKB-KW"/>
</dbReference>
<feature type="region of interest" description="Disordered" evidence="12">
    <location>
        <begin position="481"/>
        <end position="535"/>
    </location>
</feature>
<feature type="compositionally biased region" description="Acidic residues" evidence="12">
    <location>
        <begin position="2611"/>
        <end position="2625"/>
    </location>
</feature>
<feature type="compositionally biased region" description="Acidic residues" evidence="12">
    <location>
        <begin position="2560"/>
        <end position="2590"/>
    </location>
</feature>
<feature type="compositionally biased region" description="Basic and acidic residues" evidence="12">
    <location>
        <begin position="3109"/>
        <end position="3121"/>
    </location>
</feature>
<keyword evidence="8" id="KW-0509">mRNA transport</keyword>
<dbReference type="InterPro" id="IPR010309">
    <property type="entry name" value="E3_Ub_ligase_DUF908"/>
</dbReference>
<feature type="compositionally biased region" description="Low complexity" evidence="12">
    <location>
        <begin position="3126"/>
        <end position="3137"/>
    </location>
</feature>
<evidence type="ECO:0000313" key="15">
    <source>
        <dbReference type="Proteomes" id="UP000192596"/>
    </source>
</evidence>
<dbReference type="CDD" id="cd00078">
    <property type="entry name" value="HECTc"/>
    <property type="match status" value="1"/>
</dbReference>
<feature type="compositionally biased region" description="Polar residues" evidence="12">
    <location>
        <begin position="1666"/>
        <end position="1676"/>
    </location>
</feature>
<dbReference type="SMART" id="SM00119">
    <property type="entry name" value="HECTc"/>
    <property type="match status" value="1"/>
</dbReference>
<comment type="similarity">
    <text evidence="10">Belongs to the UPL family. TOM1/PTR1 subfamily.</text>
</comment>
<dbReference type="GO" id="GO:0006511">
    <property type="term" value="P:ubiquitin-dependent protein catabolic process"/>
    <property type="evidence" value="ECO:0007669"/>
    <property type="project" value="TreeGrafter"/>
</dbReference>
<keyword evidence="6" id="KW-0808">Transferase</keyword>
<name>A0A1V8TAT7_9PEZI</name>
<keyword evidence="5" id="KW-0813">Transport</keyword>
<evidence type="ECO:0000256" key="4">
    <source>
        <dbReference type="ARBA" id="ARBA00012485"/>
    </source>
</evidence>
<feature type="compositionally biased region" description="Acidic residues" evidence="12">
    <location>
        <begin position="1703"/>
        <end position="1715"/>
    </location>
</feature>
<feature type="region of interest" description="Disordered" evidence="12">
    <location>
        <begin position="3109"/>
        <end position="3137"/>
    </location>
</feature>
<evidence type="ECO:0000256" key="8">
    <source>
        <dbReference type="ARBA" id="ARBA00022816"/>
    </source>
</evidence>
<feature type="region of interest" description="Disordered" evidence="12">
    <location>
        <begin position="2081"/>
        <end position="2130"/>
    </location>
</feature>
<dbReference type="FunFam" id="3.30.2410.10:FF:000004">
    <property type="entry name" value="E3 ubiquitin-protein ligase HUWE1, variant"/>
    <property type="match status" value="1"/>
</dbReference>
<proteinExistence type="inferred from homology"/>
<evidence type="ECO:0000256" key="6">
    <source>
        <dbReference type="ARBA" id="ARBA00022679"/>
    </source>
</evidence>
<dbReference type="InterPro" id="IPR000569">
    <property type="entry name" value="HECT_dom"/>
</dbReference>
<evidence type="ECO:0000256" key="12">
    <source>
        <dbReference type="SAM" id="MobiDB-lite"/>
    </source>
</evidence>
<dbReference type="Pfam" id="PF06012">
    <property type="entry name" value="DUF908"/>
    <property type="match status" value="1"/>
</dbReference>
<evidence type="ECO:0000256" key="9">
    <source>
        <dbReference type="ARBA" id="ARBA00023242"/>
    </source>
</evidence>
<dbReference type="FunCoup" id="A0A1V8TAT7">
    <property type="interactions" value="1941"/>
</dbReference>
<dbReference type="STRING" id="1507870.A0A1V8TAT7"/>
<dbReference type="InterPro" id="IPR010314">
    <property type="entry name" value="E3_Ub_ligase_DUF913"/>
</dbReference>
<dbReference type="PROSITE" id="PS50237">
    <property type="entry name" value="HECT"/>
    <property type="match status" value="1"/>
</dbReference>
<evidence type="ECO:0000256" key="3">
    <source>
        <dbReference type="ARBA" id="ARBA00004906"/>
    </source>
</evidence>
<dbReference type="Gene3D" id="3.30.2410.10">
    <property type="entry name" value="Hect, E3 ligase catalytic domain"/>
    <property type="match status" value="1"/>
</dbReference>
<dbReference type="EMBL" id="NAJO01000012">
    <property type="protein sequence ID" value="OQO08348.1"/>
    <property type="molecule type" value="Genomic_DNA"/>
</dbReference>
<dbReference type="GO" id="GO:0000209">
    <property type="term" value="P:protein polyubiquitination"/>
    <property type="evidence" value="ECO:0007669"/>
    <property type="project" value="TreeGrafter"/>
</dbReference>
<dbReference type="EC" id="2.3.2.26" evidence="4"/>
<feature type="region of interest" description="Disordered" evidence="12">
    <location>
        <begin position="1653"/>
        <end position="1719"/>
    </location>
</feature>
<keyword evidence="7 11" id="KW-0833">Ubl conjugation pathway</keyword>
<dbReference type="FunFam" id="3.90.1750.10:FF:000003">
    <property type="entry name" value="E3 ubiquitin-protein ligase UPL1"/>
    <property type="match status" value="1"/>
</dbReference>
<protein>
    <recommendedName>
        <fullName evidence="4">HECT-type E3 ubiquitin transferase</fullName>
        <ecNumber evidence="4">2.3.2.26</ecNumber>
    </recommendedName>
</protein>
<dbReference type="InterPro" id="IPR050409">
    <property type="entry name" value="E3_ubiq-protein_ligase"/>
</dbReference>
<evidence type="ECO:0000256" key="10">
    <source>
        <dbReference type="ARBA" id="ARBA00034494"/>
    </source>
</evidence>
<evidence type="ECO:0000256" key="11">
    <source>
        <dbReference type="PROSITE-ProRule" id="PRU00104"/>
    </source>
</evidence>
<evidence type="ECO:0000256" key="5">
    <source>
        <dbReference type="ARBA" id="ARBA00022448"/>
    </source>
</evidence>
<dbReference type="UniPathway" id="UPA00143"/>
<feature type="active site" description="Glycyl thioester intermediate" evidence="11">
    <location>
        <position position="4099"/>
    </location>
</feature>
<feature type="compositionally biased region" description="Acidic residues" evidence="12">
    <location>
        <begin position="2492"/>
        <end position="2529"/>
    </location>
</feature>
<feature type="region of interest" description="Disordered" evidence="12">
    <location>
        <begin position="3418"/>
        <end position="3500"/>
    </location>
</feature>
<keyword evidence="15" id="KW-1185">Reference proteome</keyword>
<feature type="compositionally biased region" description="Low complexity" evidence="12">
    <location>
        <begin position="2186"/>
        <end position="2198"/>
    </location>
</feature>
<dbReference type="InParanoid" id="A0A1V8TAT7"/>
<feature type="compositionally biased region" description="Low complexity" evidence="12">
    <location>
        <begin position="3430"/>
        <end position="3450"/>
    </location>
</feature>
<dbReference type="SUPFAM" id="SSF56204">
    <property type="entry name" value="Hect, E3 ligase catalytic domain"/>
    <property type="match status" value="1"/>
</dbReference>
<feature type="compositionally biased region" description="Acidic residues" evidence="12">
    <location>
        <begin position="2663"/>
        <end position="2687"/>
    </location>
</feature>
<dbReference type="PANTHER" id="PTHR11254">
    <property type="entry name" value="HECT DOMAIN UBIQUITIN-PROTEIN LIGASE"/>
    <property type="match status" value="1"/>
</dbReference>
<comment type="catalytic activity">
    <reaction evidence="1">
        <text>S-ubiquitinyl-[E2 ubiquitin-conjugating enzyme]-L-cysteine + [acceptor protein]-L-lysine = [E2 ubiquitin-conjugating enzyme]-L-cysteine + N(6)-ubiquitinyl-[acceptor protein]-L-lysine.</text>
        <dbReference type="EC" id="2.3.2.26"/>
    </reaction>
</comment>
<evidence type="ECO:0000256" key="7">
    <source>
        <dbReference type="ARBA" id="ARBA00022786"/>
    </source>
</evidence>
<feature type="compositionally biased region" description="Low complexity" evidence="12">
    <location>
        <begin position="481"/>
        <end position="498"/>
    </location>
</feature>
<feature type="domain" description="HECT" evidence="13">
    <location>
        <begin position="3796"/>
        <end position="4132"/>
    </location>
</feature>
<dbReference type="PANTHER" id="PTHR11254:SF67">
    <property type="entry name" value="E3 UBIQUITIN-PROTEIN LIGASE HUWE1"/>
    <property type="match status" value="1"/>
</dbReference>
<feature type="region of interest" description="Disordered" evidence="12">
    <location>
        <begin position="1"/>
        <end position="24"/>
    </location>
</feature>
<feature type="compositionally biased region" description="Basic and acidic residues" evidence="12">
    <location>
        <begin position="3490"/>
        <end position="3499"/>
    </location>
</feature>
<evidence type="ECO:0000256" key="1">
    <source>
        <dbReference type="ARBA" id="ARBA00000885"/>
    </source>
</evidence>
<feature type="region of interest" description="Disordered" evidence="12">
    <location>
        <begin position="2443"/>
        <end position="2687"/>
    </location>
</feature>
<feature type="compositionally biased region" description="Polar residues" evidence="12">
    <location>
        <begin position="3462"/>
        <end position="3475"/>
    </location>
</feature>
<evidence type="ECO:0000256" key="2">
    <source>
        <dbReference type="ARBA" id="ARBA00004123"/>
    </source>
</evidence>
<feature type="region of interest" description="Disordered" evidence="12">
    <location>
        <begin position="2186"/>
        <end position="2205"/>
    </location>
</feature>
<dbReference type="GO" id="GO:0005634">
    <property type="term" value="C:nucleus"/>
    <property type="evidence" value="ECO:0007669"/>
    <property type="project" value="UniProtKB-SubCell"/>
</dbReference>
<dbReference type="Pfam" id="PF14377">
    <property type="entry name" value="UBM"/>
    <property type="match status" value="3"/>
</dbReference>
<feature type="region of interest" description="Disordered" evidence="12">
    <location>
        <begin position="2938"/>
        <end position="3024"/>
    </location>
</feature>
<evidence type="ECO:0000259" key="13">
    <source>
        <dbReference type="PROSITE" id="PS50237"/>
    </source>
</evidence>
<comment type="subcellular location">
    <subcellularLocation>
        <location evidence="2">Nucleus</location>
    </subcellularLocation>
</comment>
<accession>A0A1V8TAT7</accession>
<feature type="compositionally biased region" description="Basic and acidic residues" evidence="12">
    <location>
        <begin position="15"/>
        <end position="24"/>
    </location>
</feature>
<dbReference type="InterPro" id="IPR025527">
    <property type="entry name" value="HUWE1/Rev1_UBM"/>
</dbReference>
<dbReference type="OrthoDB" id="8068875at2759"/>
<reference evidence="15" key="1">
    <citation type="submission" date="2017-03" db="EMBL/GenBank/DDBJ databases">
        <title>Genomes of endolithic fungi from Antarctica.</title>
        <authorList>
            <person name="Coleine C."/>
            <person name="Masonjones S."/>
            <person name="Stajich J.E."/>
        </authorList>
    </citation>
    <scope>NUCLEOTIDE SEQUENCE [LARGE SCALE GENOMIC DNA]</scope>
    <source>
        <strain evidence="15">CCFEE 5527</strain>
    </source>
</reference>
<organism evidence="14 15">
    <name type="scientific">Cryoendolithus antarcticus</name>
    <dbReference type="NCBI Taxonomy" id="1507870"/>
    <lineage>
        <taxon>Eukaryota</taxon>
        <taxon>Fungi</taxon>
        <taxon>Dikarya</taxon>
        <taxon>Ascomycota</taxon>
        <taxon>Pezizomycotina</taxon>
        <taxon>Dothideomycetes</taxon>
        <taxon>Dothideomycetidae</taxon>
        <taxon>Cladosporiales</taxon>
        <taxon>Cladosporiaceae</taxon>
        <taxon>Cryoendolithus</taxon>
    </lineage>
</organism>